<dbReference type="RefSeq" id="XP_006824466.1">
    <property type="nucleotide sequence ID" value="XM_006824403.1"/>
</dbReference>
<evidence type="ECO:0000256" key="4">
    <source>
        <dbReference type="ARBA" id="ARBA00022691"/>
    </source>
</evidence>
<dbReference type="SUPFAM" id="SSF53335">
    <property type="entry name" value="S-adenosyl-L-methionine-dependent methyltransferases"/>
    <property type="match status" value="1"/>
</dbReference>
<feature type="compositionally biased region" description="Polar residues" evidence="7">
    <location>
        <begin position="245"/>
        <end position="257"/>
    </location>
</feature>
<feature type="domain" description="Bin3-type SAM" evidence="8">
    <location>
        <begin position="350"/>
        <end position="585"/>
    </location>
</feature>
<reference evidence="10" key="1">
    <citation type="submission" date="2025-08" db="UniProtKB">
        <authorList>
            <consortium name="RefSeq"/>
        </authorList>
    </citation>
    <scope>IDENTIFICATION</scope>
    <source>
        <tissue evidence="10">Testes</tissue>
    </source>
</reference>
<feature type="compositionally biased region" description="Basic and acidic residues" evidence="7">
    <location>
        <begin position="620"/>
        <end position="653"/>
    </location>
</feature>
<feature type="region of interest" description="Disordered" evidence="7">
    <location>
        <begin position="159"/>
        <end position="308"/>
    </location>
</feature>
<evidence type="ECO:0000259" key="8">
    <source>
        <dbReference type="PROSITE" id="PS51515"/>
    </source>
</evidence>
<comment type="similarity">
    <text evidence="1 6">Belongs to the methyltransferase superfamily.</text>
</comment>
<evidence type="ECO:0000313" key="10">
    <source>
        <dbReference type="RefSeq" id="XP_006824466.1"/>
    </source>
</evidence>
<gene>
    <name evidence="10" type="primary">LOC100375248</name>
</gene>
<feature type="compositionally biased region" description="Basic and acidic residues" evidence="7">
    <location>
        <begin position="212"/>
        <end position="222"/>
    </location>
</feature>
<feature type="compositionally biased region" description="Basic residues" evidence="7">
    <location>
        <begin position="594"/>
        <end position="619"/>
    </location>
</feature>
<dbReference type="InterPro" id="IPR010675">
    <property type="entry name" value="Bin3_C"/>
</dbReference>
<feature type="compositionally biased region" description="Basic and acidic residues" evidence="7">
    <location>
        <begin position="668"/>
        <end position="677"/>
    </location>
</feature>
<feature type="compositionally biased region" description="Basic and acidic residues" evidence="7">
    <location>
        <begin position="234"/>
        <end position="244"/>
    </location>
</feature>
<dbReference type="InterPro" id="IPR024160">
    <property type="entry name" value="BIN3_SAM-bd_dom"/>
</dbReference>
<feature type="compositionally biased region" description="Basic residues" evidence="7">
    <location>
        <begin position="199"/>
        <end position="211"/>
    </location>
</feature>
<dbReference type="Gene3D" id="3.40.50.150">
    <property type="entry name" value="Vaccinia Virus protein VP39"/>
    <property type="match status" value="1"/>
</dbReference>
<evidence type="ECO:0000256" key="5">
    <source>
        <dbReference type="PROSITE-ProRule" id="PRU00848"/>
    </source>
</evidence>
<feature type="compositionally biased region" description="Polar residues" evidence="7">
    <location>
        <begin position="297"/>
        <end position="308"/>
    </location>
</feature>
<proteinExistence type="inferred from homology"/>
<dbReference type="InterPro" id="IPR039772">
    <property type="entry name" value="Bin3-like"/>
</dbReference>
<dbReference type="PANTHER" id="PTHR12315">
    <property type="entry name" value="BICOID-INTERACTING PROTEIN RELATED"/>
    <property type="match status" value="1"/>
</dbReference>
<dbReference type="InterPro" id="IPR029063">
    <property type="entry name" value="SAM-dependent_MTases_sf"/>
</dbReference>
<dbReference type="PANTHER" id="PTHR12315:SF0">
    <property type="entry name" value="7SK SNRNA METHYLPHOSPHATE CAPPING ENZYME"/>
    <property type="match status" value="1"/>
</dbReference>
<dbReference type="PROSITE" id="PS51515">
    <property type="entry name" value="BIN3_SAM"/>
    <property type="match status" value="1"/>
</dbReference>
<evidence type="ECO:0000256" key="7">
    <source>
        <dbReference type="SAM" id="MobiDB-lite"/>
    </source>
</evidence>
<sequence length="684" mass="77063">MASDVEPGPDNASFVAGPIMTKISPSHADFVAENISFAQPTQPFVSIDNTGTMGINSSDVTSRNDSVMKDIQLLVPEEGKPVPTRKRRHSSHYPAGNHNNSPKFTSPQHIKKRRKTAAITQPMKFLLGGNSTDPLNLNSLVTGDPCAPVVSPYCSPAPRNKDPNPFLFPKDITDPLNIKSGDDKDNSDPTTVLGPPKSGGKKKKRHSHRKRSDVGLPRKEGNIDLSSDGSLSEVFEKDANDKEVVSQSETMPRQSQRNVDKIVSPVLDAFDDTSPKLRRKRKDASSKISRSLLRGESGQNEQEVNRTSCKYRRQHSGENKLLPKCHSKGKLFQYGNYNQYYGKRNPEQEDCRLKCFCTEWFRGKDVLDIGCNIGHVTLTIAKDFEPRKITGIDIDGNLISIARKNIRHYLSPAWSFMGQKFPISMDRCHGPIAAPPIPQSGMDHTPRFPNNVMFRCCNYVLETDALLSLQRPEYDVIMCLSVSKWIHLNFGDEGLKRAFKRVYLQLRPGGRFIFEPQSWQSYSKKKKLTDTIHKNYREIRLKPETFTEYLLSRDVGFTKCEVIDTPLNSSKGFRRPVLMFIKSRSSTENPEHHRSSKHHSSSHHKSRDHHHHSKSSHRHSSNESHHHSVKARDHSEGRKAEGTSPVKTKEHIHVKCSNVHNEALPAAVEKETLEKDSSAVGKSN</sequence>
<feature type="region of interest" description="Disordered" evidence="7">
    <location>
        <begin position="583"/>
        <end position="684"/>
    </location>
</feature>
<keyword evidence="3 6" id="KW-0808">Transferase</keyword>
<dbReference type="Proteomes" id="UP000694865">
    <property type="component" value="Unplaced"/>
</dbReference>
<dbReference type="CDD" id="cd02440">
    <property type="entry name" value="AdoMet_MTases"/>
    <property type="match status" value="1"/>
</dbReference>
<dbReference type="Pfam" id="PF06859">
    <property type="entry name" value="Bin3"/>
    <property type="match status" value="1"/>
</dbReference>
<accession>A0ABM0MWS5</accession>
<keyword evidence="2 6" id="KW-0489">Methyltransferase</keyword>
<evidence type="ECO:0000256" key="6">
    <source>
        <dbReference type="RuleBase" id="RU367087"/>
    </source>
</evidence>
<keyword evidence="9" id="KW-1185">Reference proteome</keyword>
<organism evidence="9 10">
    <name type="scientific">Saccoglossus kowalevskii</name>
    <name type="common">Acorn worm</name>
    <dbReference type="NCBI Taxonomy" id="10224"/>
    <lineage>
        <taxon>Eukaryota</taxon>
        <taxon>Metazoa</taxon>
        <taxon>Hemichordata</taxon>
        <taxon>Enteropneusta</taxon>
        <taxon>Harrimaniidae</taxon>
        <taxon>Saccoglossus</taxon>
    </lineage>
</organism>
<evidence type="ECO:0000256" key="2">
    <source>
        <dbReference type="ARBA" id="ARBA00022603"/>
    </source>
</evidence>
<feature type="region of interest" description="Disordered" evidence="7">
    <location>
        <begin position="80"/>
        <end position="109"/>
    </location>
</feature>
<evidence type="ECO:0000256" key="1">
    <source>
        <dbReference type="ARBA" id="ARBA00008361"/>
    </source>
</evidence>
<protein>
    <recommendedName>
        <fullName evidence="6">RNA methyltransferase</fullName>
        <ecNumber evidence="6">2.1.1.-</ecNumber>
    </recommendedName>
</protein>
<feature type="compositionally biased region" description="Polar residues" evidence="7">
    <location>
        <begin position="97"/>
        <end position="108"/>
    </location>
</feature>
<evidence type="ECO:0000313" key="9">
    <source>
        <dbReference type="Proteomes" id="UP000694865"/>
    </source>
</evidence>
<keyword evidence="4 5" id="KW-0949">S-adenosyl-L-methionine</keyword>
<evidence type="ECO:0000256" key="3">
    <source>
        <dbReference type="ARBA" id="ARBA00022679"/>
    </source>
</evidence>
<dbReference type="EC" id="2.1.1.-" evidence="6"/>
<name>A0ABM0MWS5_SACKO</name>
<dbReference type="GeneID" id="100375248"/>